<dbReference type="EMBL" id="SSHJ02000001">
    <property type="protein sequence ID" value="MFN0254077.1"/>
    <property type="molecule type" value="Genomic_DNA"/>
</dbReference>
<evidence type="ECO:0000313" key="2">
    <source>
        <dbReference type="Proteomes" id="UP001517247"/>
    </source>
</evidence>
<accession>A0ABW9J2I3</accession>
<evidence type="ECO:0000313" key="1">
    <source>
        <dbReference type="EMBL" id="MFN0254077.1"/>
    </source>
</evidence>
<protein>
    <submittedName>
        <fullName evidence="1">Uncharacterized protein</fullName>
    </submittedName>
</protein>
<sequence>MKEINTDLQRFIDKFQPNKFKLISRGVEIRGAVDLHNAMNEAKLLIERLQLSLAIHHNAEMLSYQGFEVNLLTVKE</sequence>
<reference evidence="1 2" key="1">
    <citation type="submission" date="2024-12" db="EMBL/GenBank/DDBJ databases">
        <authorList>
            <person name="Hu S."/>
        </authorList>
    </citation>
    <scope>NUCLEOTIDE SEQUENCE [LARGE SCALE GENOMIC DNA]</scope>
    <source>
        <strain evidence="1 2">THG-T11</strain>
    </source>
</reference>
<gene>
    <name evidence="1" type="ORF">E6A44_000730</name>
</gene>
<comment type="caution">
    <text evidence="1">The sequence shown here is derived from an EMBL/GenBank/DDBJ whole genome shotgun (WGS) entry which is preliminary data.</text>
</comment>
<organism evidence="1 2">
    <name type="scientific">Pedobacter ureilyticus</name>
    <dbReference type="NCBI Taxonomy" id="1393051"/>
    <lineage>
        <taxon>Bacteria</taxon>
        <taxon>Pseudomonadati</taxon>
        <taxon>Bacteroidota</taxon>
        <taxon>Sphingobacteriia</taxon>
        <taxon>Sphingobacteriales</taxon>
        <taxon>Sphingobacteriaceae</taxon>
        <taxon>Pedobacter</taxon>
    </lineage>
</organism>
<proteinExistence type="predicted"/>
<dbReference type="Proteomes" id="UP001517247">
    <property type="component" value="Unassembled WGS sequence"/>
</dbReference>
<dbReference type="RefSeq" id="WP_138721263.1">
    <property type="nucleotide sequence ID" value="NZ_SSHJ02000001.1"/>
</dbReference>
<keyword evidence="2" id="KW-1185">Reference proteome</keyword>
<name>A0ABW9J2I3_9SPHI</name>